<dbReference type="PROSITE" id="PS51910">
    <property type="entry name" value="GH18_2"/>
    <property type="match status" value="1"/>
</dbReference>
<feature type="non-terminal residue" evidence="3">
    <location>
        <position position="339"/>
    </location>
</feature>
<protein>
    <recommendedName>
        <fullName evidence="2">GH18 domain-containing protein</fullName>
    </recommendedName>
</protein>
<dbReference type="Gene3D" id="3.20.20.80">
    <property type="entry name" value="Glycosidases"/>
    <property type="match status" value="1"/>
</dbReference>
<evidence type="ECO:0000313" key="3">
    <source>
        <dbReference type="EMBL" id="PJE61503.1"/>
    </source>
</evidence>
<dbReference type="GO" id="GO:0008061">
    <property type="term" value="F:chitin binding"/>
    <property type="evidence" value="ECO:0007669"/>
    <property type="project" value="InterPro"/>
</dbReference>
<evidence type="ECO:0000256" key="1">
    <source>
        <dbReference type="SAM" id="MobiDB-lite"/>
    </source>
</evidence>
<dbReference type="SMART" id="SM00636">
    <property type="entry name" value="Glyco_18"/>
    <property type="match status" value="1"/>
</dbReference>
<dbReference type="SUPFAM" id="SSF51445">
    <property type="entry name" value="(Trans)glycosidases"/>
    <property type="match status" value="1"/>
</dbReference>
<dbReference type="PANTHER" id="PTHR46066">
    <property type="entry name" value="CHITINASE DOMAIN-CONTAINING PROTEIN 1 FAMILY MEMBER"/>
    <property type="match status" value="1"/>
</dbReference>
<organism evidence="3 4">
    <name type="scientific">Candidatus Roizmanbacteria bacterium CG10_big_fil_rev_8_21_14_0_10_39_12</name>
    <dbReference type="NCBI Taxonomy" id="1974852"/>
    <lineage>
        <taxon>Bacteria</taxon>
        <taxon>Candidatus Roizmaniibacteriota</taxon>
    </lineage>
</organism>
<sequence>MKHFITSVMALVLVAGSFAVVRNSWYGKDNSNPSRIQSSKNDSLEKTSPYSGVVEQSIFIPYWNIPTAASDISEYDTLIYFGILPDENGELVHDSGFMNLKSFIQNTPSDTKRLLTVRMLDTEDNLAILGDVSRQSSVVSQTLEIAEEHGFDGIVLDLEIGVLPLGSVEKQITSFVKDFSGEAHENRFTFSITMYGDTFYRVRSFDVESLGQYVDQIYIMAYDFHKSRGEPGPNFPFDRENKPPHSPLLGKEGNGRGGYGYDFKTMIANFTEVVPREKLTILFGMYGYDWTLGPKGLPLKAAKAIPLNEIEQEYKNCQHTVISTEVNEENGVEKSLQKR</sequence>
<dbReference type="Pfam" id="PF00704">
    <property type="entry name" value="Glyco_hydro_18"/>
    <property type="match status" value="1"/>
</dbReference>
<dbReference type="GO" id="GO:0005975">
    <property type="term" value="P:carbohydrate metabolic process"/>
    <property type="evidence" value="ECO:0007669"/>
    <property type="project" value="InterPro"/>
</dbReference>
<name>A0A2M8KNL4_9BACT</name>
<dbReference type="Proteomes" id="UP000230222">
    <property type="component" value="Unassembled WGS sequence"/>
</dbReference>
<gene>
    <name evidence="3" type="ORF">COU87_04300</name>
</gene>
<evidence type="ECO:0000259" key="2">
    <source>
        <dbReference type="PROSITE" id="PS51910"/>
    </source>
</evidence>
<dbReference type="PANTHER" id="PTHR46066:SF2">
    <property type="entry name" value="CHITINASE DOMAIN-CONTAINING PROTEIN 1"/>
    <property type="match status" value="1"/>
</dbReference>
<dbReference type="InterPro" id="IPR001223">
    <property type="entry name" value="Glyco_hydro18_cat"/>
</dbReference>
<dbReference type="EMBL" id="PFEC01000076">
    <property type="protein sequence ID" value="PJE61503.1"/>
    <property type="molecule type" value="Genomic_DNA"/>
</dbReference>
<reference evidence="4" key="1">
    <citation type="submission" date="2017-09" db="EMBL/GenBank/DDBJ databases">
        <title>Depth-based differentiation of microbial function through sediment-hosted aquifers and enrichment of novel symbionts in the deep terrestrial subsurface.</title>
        <authorList>
            <person name="Probst A.J."/>
            <person name="Ladd B."/>
            <person name="Jarett J.K."/>
            <person name="Geller-Mcgrath D.E."/>
            <person name="Sieber C.M.K."/>
            <person name="Emerson J.B."/>
            <person name="Anantharaman K."/>
            <person name="Thomas B.C."/>
            <person name="Malmstrom R."/>
            <person name="Stieglmeier M."/>
            <person name="Klingl A."/>
            <person name="Woyke T."/>
            <person name="Ryan C.M."/>
            <person name="Banfield J.F."/>
        </authorList>
    </citation>
    <scope>NUCLEOTIDE SEQUENCE [LARGE SCALE GENOMIC DNA]</scope>
</reference>
<feature type="region of interest" description="Disordered" evidence="1">
    <location>
        <begin position="232"/>
        <end position="251"/>
    </location>
</feature>
<proteinExistence type="predicted"/>
<feature type="domain" description="GH18" evidence="2">
    <location>
        <begin position="53"/>
        <end position="339"/>
    </location>
</feature>
<dbReference type="InterPro" id="IPR017853">
    <property type="entry name" value="GH"/>
</dbReference>
<evidence type="ECO:0000313" key="4">
    <source>
        <dbReference type="Proteomes" id="UP000230222"/>
    </source>
</evidence>
<dbReference type="InterPro" id="IPR011583">
    <property type="entry name" value="Chitinase_II/V-like_cat"/>
</dbReference>
<dbReference type="AlphaFoldDB" id="A0A2M8KNL4"/>
<comment type="caution">
    <text evidence="3">The sequence shown here is derived from an EMBL/GenBank/DDBJ whole genome shotgun (WGS) entry which is preliminary data.</text>
</comment>
<accession>A0A2M8KNL4</accession>